<name>A0A3N6QU76_BRACR</name>
<comment type="caution">
    <text evidence="2">The sequence shown here is derived from an EMBL/GenBank/DDBJ whole genome shotgun (WGS) entry which is preliminary data.</text>
</comment>
<organism evidence="2">
    <name type="scientific">Brassica cretica</name>
    <name type="common">Mustard</name>
    <dbReference type="NCBI Taxonomy" id="69181"/>
    <lineage>
        <taxon>Eukaryota</taxon>
        <taxon>Viridiplantae</taxon>
        <taxon>Streptophyta</taxon>
        <taxon>Embryophyta</taxon>
        <taxon>Tracheophyta</taxon>
        <taxon>Spermatophyta</taxon>
        <taxon>Magnoliopsida</taxon>
        <taxon>eudicotyledons</taxon>
        <taxon>Gunneridae</taxon>
        <taxon>Pentapetalae</taxon>
        <taxon>rosids</taxon>
        <taxon>malvids</taxon>
        <taxon>Brassicales</taxon>
        <taxon>Brassicaceae</taxon>
        <taxon>Brassiceae</taxon>
        <taxon>Brassica</taxon>
    </lineage>
</organism>
<proteinExistence type="predicted"/>
<accession>A0A3N6QU76</accession>
<reference evidence="3 4" key="3">
    <citation type="journal article" date="2020" name="BMC Genomics">
        <title>Intraspecific diversification of the crop wild relative Brassica cretica Lam. using demographic model selection.</title>
        <authorList>
            <person name="Kioukis A."/>
            <person name="Michalopoulou V.A."/>
            <person name="Briers L."/>
            <person name="Pirintsos S."/>
            <person name="Studholme D.J."/>
            <person name="Pavlidis P."/>
            <person name="Sarris P.F."/>
        </authorList>
    </citation>
    <scope>NUCLEOTIDE SEQUENCE [LARGE SCALE GENOMIC DNA]</scope>
    <source>
        <strain evidence="4">cv. PFS-1207/04</strain>
        <strain evidence="3">PFS-1207/04</strain>
    </source>
</reference>
<dbReference type="EMBL" id="QGKY02001015">
    <property type="protein sequence ID" value="KAF2573656.1"/>
    <property type="molecule type" value="Genomic_DNA"/>
</dbReference>
<reference evidence="2" key="1">
    <citation type="submission" date="2019-12" db="EMBL/GenBank/DDBJ databases">
        <title>Genome sequencing and annotation of Brassica cretica.</title>
        <authorList>
            <person name="Studholme D.J."/>
            <person name="Sarris P.F."/>
        </authorList>
    </citation>
    <scope>NUCLEOTIDE SEQUENCE</scope>
    <source>
        <strain evidence="2">PFS-102/07</strain>
        <tissue evidence="2">Leaf</tissue>
    </source>
</reference>
<sequence length="104" mass="11593">MFHSSMDPPMAQPHRVQASSTRGFLTNAAARTMLSLHHSSLLGTRYREGPAKQRGSPTGIALASAIRIRLQKRRSTDMYLHLLLMYPDSCSIFCSVHHLSRESG</sequence>
<reference evidence="3" key="2">
    <citation type="submission" date="2019-12" db="EMBL/GenBank/DDBJ databases">
        <authorList>
            <person name="Studholme D.J."/>
            <person name="Sarris P."/>
        </authorList>
    </citation>
    <scope>NUCLEOTIDE SEQUENCE</scope>
    <source>
        <strain evidence="3">PFS-1207/04</strain>
        <tissue evidence="3">Leaf</tissue>
    </source>
</reference>
<keyword evidence="4" id="KW-1185">Reference proteome</keyword>
<dbReference type="AlphaFoldDB" id="A0A3N6QU76"/>
<dbReference type="EMBL" id="QGKV02000759">
    <property type="protein sequence ID" value="KAF3564319.1"/>
    <property type="molecule type" value="Genomic_DNA"/>
</dbReference>
<evidence type="ECO:0000313" key="4">
    <source>
        <dbReference type="Proteomes" id="UP000266723"/>
    </source>
</evidence>
<feature type="region of interest" description="Disordered" evidence="1">
    <location>
        <begin position="1"/>
        <end position="20"/>
    </location>
</feature>
<gene>
    <name evidence="3" type="ORF">DY000_02011554</name>
    <name evidence="2" type="ORF">F2Q70_00000528</name>
</gene>
<evidence type="ECO:0000313" key="3">
    <source>
        <dbReference type="EMBL" id="KAF3564319.1"/>
    </source>
</evidence>
<protein>
    <submittedName>
        <fullName evidence="2">Uncharacterized protein</fullName>
    </submittedName>
</protein>
<dbReference type="Proteomes" id="UP000266723">
    <property type="component" value="Unassembled WGS sequence"/>
</dbReference>
<evidence type="ECO:0000313" key="2">
    <source>
        <dbReference type="EMBL" id="KAF2573656.1"/>
    </source>
</evidence>
<evidence type="ECO:0000256" key="1">
    <source>
        <dbReference type="SAM" id="MobiDB-lite"/>
    </source>
</evidence>